<protein>
    <submittedName>
        <fullName evidence="2">Uncharacterized protein</fullName>
    </submittedName>
</protein>
<sequence>MASVHDNSVTEISRLTDAGIQPDSSALQPERGWKVVQICRSYKIPSFAFPGIGIVYAAFHPIHVGKVMLIPVLKCGVVALASYPVTTVLISKYYSLVRKYVGPSYPGATALMIAGWGIIRAGWLHYMVLDPLLRRDRKKLLHATVEDLQPKELKASEGLEPIDPPYLRRWRISSIIANSLSSLIGLVLPKTSRGFRGYVLRRLFTLPFYIVPIIGPILFSFVNSVPTGQRLIRPYLKHHLNLKPRDQDKWLKRYSFQLRWFGFVADLLETLPGVGILFTLTNTVGAAIWVSTYHPISVERELEERSVD</sequence>
<evidence type="ECO:0000256" key="1">
    <source>
        <dbReference type="SAM" id="Phobius"/>
    </source>
</evidence>
<organism evidence="2 3">
    <name type="scientific">Conidiobolus coronatus (strain ATCC 28846 / CBS 209.66 / NRRL 28638)</name>
    <name type="common">Delacroixia coronata</name>
    <dbReference type="NCBI Taxonomy" id="796925"/>
    <lineage>
        <taxon>Eukaryota</taxon>
        <taxon>Fungi</taxon>
        <taxon>Fungi incertae sedis</taxon>
        <taxon>Zoopagomycota</taxon>
        <taxon>Entomophthoromycotina</taxon>
        <taxon>Entomophthoromycetes</taxon>
        <taxon>Entomophthorales</taxon>
        <taxon>Ancylistaceae</taxon>
        <taxon>Conidiobolus</taxon>
    </lineage>
</organism>
<feature type="transmembrane region" description="Helical" evidence="1">
    <location>
        <begin position="208"/>
        <end position="225"/>
    </location>
</feature>
<dbReference type="PANTHER" id="PTHR34292:SF2">
    <property type="entry name" value="OUTER SPORE WALL PROTEIN LDS1"/>
    <property type="match status" value="1"/>
</dbReference>
<gene>
    <name evidence="2" type="ORF">CONCODRAFT_140595</name>
</gene>
<keyword evidence="1" id="KW-0812">Transmembrane</keyword>
<feature type="transmembrane region" description="Helical" evidence="1">
    <location>
        <begin position="71"/>
        <end position="90"/>
    </location>
</feature>
<accession>A0A137PAN8</accession>
<dbReference type="Proteomes" id="UP000070444">
    <property type="component" value="Unassembled WGS sequence"/>
</dbReference>
<dbReference type="OrthoDB" id="10012223at2759"/>
<proteinExistence type="predicted"/>
<feature type="transmembrane region" description="Helical" evidence="1">
    <location>
        <begin position="110"/>
        <end position="129"/>
    </location>
</feature>
<keyword evidence="1" id="KW-0472">Membrane</keyword>
<dbReference type="PANTHER" id="PTHR34292">
    <property type="entry name" value="OUTER SPORE WALL PROTEIN LDS1"/>
    <property type="match status" value="1"/>
</dbReference>
<dbReference type="InterPro" id="IPR052786">
    <property type="entry name" value="Spore_wall_assembly"/>
</dbReference>
<dbReference type="OMA" id="AMDLHDR"/>
<keyword evidence="1" id="KW-1133">Transmembrane helix</keyword>
<feature type="transmembrane region" description="Helical" evidence="1">
    <location>
        <begin position="42"/>
        <end position="59"/>
    </location>
</feature>
<reference evidence="2 3" key="1">
    <citation type="journal article" date="2015" name="Genome Biol. Evol.">
        <title>Phylogenomic analyses indicate that early fungi evolved digesting cell walls of algal ancestors of land plants.</title>
        <authorList>
            <person name="Chang Y."/>
            <person name="Wang S."/>
            <person name="Sekimoto S."/>
            <person name="Aerts A.L."/>
            <person name="Choi C."/>
            <person name="Clum A."/>
            <person name="LaButti K.M."/>
            <person name="Lindquist E.A."/>
            <person name="Yee Ngan C."/>
            <person name="Ohm R.A."/>
            <person name="Salamov A.A."/>
            <person name="Grigoriev I.V."/>
            <person name="Spatafora J.W."/>
            <person name="Berbee M.L."/>
        </authorList>
    </citation>
    <scope>NUCLEOTIDE SEQUENCE [LARGE SCALE GENOMIC DNA]</scope>
    <source>
        <strain evidence="2 3">NRRL 28638</strain>
    </source>
</reference>
<dbReference type="AlphaFoldDB" id="A0A137PAN8"/>
<name>A0A137PAN8_CONC2</name>
<keyword evidence="3" id="KW-1185">Reference proteome</keyword>
<evidence type="ECO:0000313" key="2">
    <source>
        <dbReference type="EMBL" id="KXN72045.1"/>
    </source>
</evidence>
<dbReference type="EMBL" id="KQ964461">
    <property type="protein sequence ID" value="KXN72045.1"/>
    <property type="molecule type" value="Genomic_DNA"/>
</dbReference>
<evidence type="ECO:0000313" key="3">
    <source>
        <dbReference type="Proteomes" id="UP000070444"/>
    </source>
</evidence>